<dbReference type="Pfam" id="PF05940">
    <property type="entry name" value="NnrS"/>
    <property type="match status" value="1"/>
</dbReference>
<organism evidence="1 2">
    <name type="scientific">Aurantiacibacter arachoides</name>
    <dbReference type="NCBI Taxonomy" id="1850444"/>
    <lineage>
        <taxon>Bacteria</taxon>
        <taxon>Pseudomonadati</taxon>
        <taxon>Pseudomonadota</taxon>
        <taxon>Alphaproteobacteria</taxon>
        <taxon>Sphingomonadales</taxon>
        <taxon>Erythrobacteraceae</taxon>
        <taxon>Aurantiacibacter</taxon>
    </lineage>
</organism>
<proteinExistence type="predicted"/>
<reference evidence="1 2" key="1">
    <citation type="submission" date="2019-12" db="EMBL/GenBank/DDBJ databases">
        <title>Genomic-based taxomic classification of the family Erythrobacteraceae.</title>
        <authorList>
            <person name="Xu L."/>
        </authorList>
    </citation>
    <scope>NUCLEOTIDE SEQUENCE [LARGE SCALE GENOMIC DNA]</scope>
    <source>
        <strain evidence="1 2">RC4-10-4</strain>
    </source>
</reference>
<name>A0A845A4Q0_9SPHN</name>
<dbReference type="RefSeq" id="WP_160731884.1">
    <property type="nucleotide sequence ID" value="NZ_WTYH01000001.1"/>
</dbReference>
<dbReference type="InterPro" id="IPR010266">
    <property type="entry name" value="NnrS"/>
</dbReference>
<dbReference type="Proteomes" id="UP000460626">
    <property type="component" value="Unassembled WGS sequence"/>
</dbReference>
<accession>A0A845A4Q0</accession>
<gene>
    <name evidence="1" type="ORF">GRI62_12425</name>
</gene>
<dbReference type="OrthoDB" id="9770040at2"/>
<evidence type="ECO:0000313" key="2">
    <source>
        <dbReference type="Proteomes" id="UP000460626"/>
    </source>
</evidence>
<comment type="caution">
    <text evidence="1">The sequence shown here is derived from an EMBL/GenBank/DDBJ whole genome shotgun (WGS) entry which is preliminary data.</text>
</comment>
<protein>
    <submittedName>
        <fullName evidence="1">Uncharacterized protein</fullName>
    </submittedName>
</protein>
<keyword evidence="2" id="KW-1185">Reference proteome</keyword>
<evidence type="ECO:0000313" key="1">
    <source>
        <dbReference type="EMBL" id="MXO94402.1"/>
    </source>
</evidence>
<dbReference type="AlphaFoldDB" id="A0A845A4Q0"/>
<dbReference type="EMBL" id="WTYH01000001">
    <property type="protein sequence ID" value="MXO94402.1"/>
    <property type="molecule type" value="Genomic_DNA"/>
</dbReference>
<sequence>MDRETCDPRIRQLAQSRSVLSGRGQGSGGATLGSRRVVRHAGRPFEASRITAAFYVLGTVAATARVSAGFLIGEQQAVLAVAGAAWFGAFDLFLSQHISIPLSARNDGAGENGS</sequence>